<dbReference type="Proteomes" id="UP000754883">
    <property type="component" value="Unassembled WGS sequence"/>
</dbReference>
<dbReference type="EMBL" id="CABFNO020001566">
    <property type="protein sequence ID" value="CAH0004389.1"/>
    <property type="molecule type" value="Genomic_DNA"/>
</dbReference>
<reference evidence="1 2" key="2">
    <citation type="submission" date="2021-10" db="EMBL/GenBank/DDBJ databases">
        <authorList>
            <person name="Piombo E."/>
        </authorList>
    </citation>
    <scope>NUCLEOTIDE SEQUENCE [LARGE SCALE GENOMIC DNA]</scope>
</reference>
<dbReference type="AlphaFoldDB" id="A0A9N9V1E5"/>
<proteinExistence type="predicted"/>
<evidence type="ECO:0000313" key="1">
    <source>
        <dbReference type="EMBL" id="CAH0004389.1"/>
    </source>
</evidence>
<dbReference type="OrthoDB" id="309640at2759"/>
<dbReference type="Pfam" id="PF01042">
    <property type="entry name" value="Ribonuc_L-PSP"/>
    <property type="match status" value="1"/>
</dbReference>
<accession>A0A9N9V1E5</accession>
<dbReference type="InterPro" id="IPR035959">
    <property type="entry name" value="RutC-like_sf"/>
</dbReference>
<evidence type="ECO:0008006" key="3">
    <source>
        <dbReference type="Google" id="ProtNLM"/>
    </source>
</evidence>
<comment type="caution">
    <text evidence="1">The sequence shown here is derived from an EMBL/GenBank/DDBJ whole genome shotgun (WGS) entry which is preliminary data.</text>
</comment>
<reference evidence="2" key="1">
    <citation type="submission" date="2019-06" db="EMBL/GenBank/DDBJ databases">
        <authorList>
            <person name="Broberg M."/>
        </authorList>
    </citation>
    <scope>NUCLEOTIDE SEQUENCE [LARGE SCALE GENOMIC DNA]</scope>
</reference>
<organism evidence="1 2">
    <name type="scientific">Clonostachys byssicola</name>
    <dbReference type="NCBI Taxonomy" id="160290"/>
    <lineage>
        <taxon>Eukaryota</taxon>
        <taxon>Fungi</taxon>
        <taxon>Dikarya</taxon>
        <taxon>Ascomycota</taxon>
        <taxon>Pezizomycotina</taxon>
        <taxon>Sordariomycetes</taxon>
        <taxon>Hypocreomycetidae</taxon>
        <taxon>Hypocreales</taxon>
        <taxon>Bionectriaceae</taxon>
        <taxon>Clonostachys</taxon>
    </lineage>
</organism>
<keyword evidence="2" id="KW-1185">Reference proteome</keyword>
<evidence type="ECO:0000313" key="2">
    <source>
        <dbReference type="Proteomes" id="UP000754883"/>
    </source>
</evidence>
<gene>
    <name evidence="1" type="ORF">CBYS24578_00011930</name>
</gene>
<dbReference type="InterPro" id="IPR006175">
    <property type="entry name" value="YjgF/YER057c/UK114"/>
</dbReference>
<dbReference type="SUPFAM" id="SSF55298">
    <property type="entry name" value="YjgF-like"/>
    <property type="match status" value="1"/>
</dbReference>
<sequence>MSIEYNSTYLNKAGVRSFNVPGAQQALAEQGHLSNAITVPASATVVHITGQVGNVESGEVSSDFRQEFRQAFENVETVLKAAGVDKGWEAVYKVHFLTLDNSQERLQEYLANIQKFCGESRPTTMAIGASSIAWPGATIEIFVEAVKL</sequence>
<name>A0A9N9V1E5_9HYPO</name>
<dbReference type="Gene3D" id="3.30.1330.40">
    <property type="entry name" value="RutC-like"/>
    <property type="match status" value="1"/>
</dbReference>
<protein>
    <recommendedName>
        <fullName evidence="3">YjgF-like protein</fullName>
    </recommendedName>
</protein>